<name>A0ABY2LW64_9LEPT</name>
<dbReference type="RefSeq" id="WP_210410374.1">
    <property type="nucleotide sequence ID" value="NZ_RQFN01000011.1"/>
</dbReference>
<evidence type="ECO:0000313" key="2">
    <source>
        <dbReference type="Proteomes" id="UP000297465"/>
    </source>
</evidence>
<reference evidence="2" key="1">
    <citation type="journal article" date="2019" name="PLoS Negl. Trop. Dis.">
        <title>Revisiting the worldwide diversity of Leptospira species in the environment.</title>
        <authorList>
            <person name="Vincent A.T."/>
            <person name="Schiettekatte O."/>
            <person name="Bourhy P."/>
            <person name="Veyrier F.J."/>
            <person name="Picardeau M."/>
        </authorList>
    </citation>
    <scope>NUCLEOTIDE SEQUENCE [LARGE SCALE GENOMIC DNA]</scope>
    <source>
        <strain evidence="2">201800278</strain>
    </source>
</reference>
<protein>
    <submittedName>
        <fullName evidence="1">Uncharacterized protein</fullName>
    </submittedName>
</protein>
<dbReference type="EMBL" id="RQFO01000001">
    <property type="protein sequence ID" value="TGL06839.1"/>
    <property type="molecule type" value="Genomic_DNA"/>
</dbReference>
<gene>
    <name evidence="1" type="ORF">EHQ31_00225</name>
</gene>
<organism evidence="1 2">
    <name type="scientific">Leptospira montravelensis</name>
    <dbReference type="NCBI Taxonomy" id="2484961"/>
    <lineage>
        <taxon>Bacteria</taxon>
        <taxon>Pseudomonadati</taxon>
        <taxon>Spirochaetota</taxon>
        <taxon>Spirochaetia</taxon>
        <taxon>Leptospirales</taxon>
        <taxon>Leptospiraceae</taxon>
        <taxon>Leptospira</taxon>
    </lineage>
</organism>
<proteinExistence type="predicted"/>
<dbReference type="Proteomes" id="UP000297465">
    <property type="component" value="Unassembled WGS sequence"/>
</dbReference>
<accession>A0ABY2LW64</accession>
<evidence type="ECO:0000313" key="1">
    <source>
        <dbReference type="EMBL" id="TGL06839.1"/>
    </source>
</evidence>
<keyword evidence="2" id="KW-1185">Reference proteome</keyword>
<comment type="caution">
    <text evidence="1">The sequence shown here is derived from an EMBL/GenBank/DDBJ whole genome shotgun (WGS) entry which is preliminary data.</text>
</comment>
<sequence length="67" mass="7667">MQLSCQAADGLKGERSAKEGDFMKQGKEDLLKMYAECRFGNRLPKEMEPKRRVAGKPLLIYKVRFSS</sequence>